<dbReference type="InterPro" id="IPR029058">
    <property type="entry name" value="AB_hydrolase_fold"/>
</dbReference>
<dbReference type="GO" id="GO:0004252">
    <property type="term" value="F:serine-type endopeptidase activity"/>
    <property type="evidence" value="ECO:0007669"/>
    <property type="project" value="InterPro"/>
</dbReference>
<dbReference type="Pfam" id="PF00326">
    <property type="entry name" value="Peptidase_S9"/>
    <property type="match status" value="1"/>
</dbReference>
<dbReference type="AlphaFoldDB" id="M1NPR9"/>
<evidence type="ECO:0000313" key="8">
    <source>
        <dbReference type="EMBL" id="AGF73383.1"/>
    </source>
</evidence>
<feature type="region of interest" description="Disordered" evidence="5">
    <location>
        <begin position="1"/>
        <end position="23"/>
    </location>
</feature>
<comment type="similarity">
    <text evidence="1">Belongs to the peptidase S9A family.</text>
</comment>
<evidence type="ECO:0000256" key="4">
    <source>
        <dbReference type="ARBA" id="ARBA00022825"/>
    </source>
</evidence>
<dbReference type="PRINTS" id="PR00862">
    <property type="entry name" value="PROLIGOPTASE"/>
</dbReference>
<dbReference type="OrthoDB" id="9801421at2"/>
<evidence type="ECO:0000259" key="6">
    <source>
        <dbReference type="Pfam" id="PF00326"/>
    </source>
</evidence>
<reference evidence="8 9" key="1">
    <citation type="journal article" date="2012" name="Stand. Genomic Sci.">
        <title>Genome sequence of the halotolerant bacterium Corynebacterium halotolerans type strain YIM 70093(T) (= DSM 44683(T)).</title>
        <authorList>
            <person name="Ruckert C."/>
            <person name="Albersmeier A."/>
            <person name="Al-Dilaimi A."/>
            <person name="Niehaus K."/>
            <person name="Szczepanowski R."/>
            <person name="Kalinowski J."/>
        </authorList>
    </citation>
    <scope>NUCLEOTIDE SEQUENCE [LARGE SCALE GENOMIC DNA]</scope>
    <source>
        <strain evidence="8">YIM 70093</strain>
    </source>
</reference>
<dbReference type="GO" id="GO:0006508">
    <property type="term" value="P:proteolysis"/>
    <property type="evidence" value="ECO:0007669"/>
    <property type="project" value="UniProtKB-KW"/>
</dbReference>
<dbReference type="SUPFAM" id="SSF50993">
    <property type="entry name" value="Peptidase/esterase 'gauge' domain"/>
    <property type="match status" value="1"/>
</dbReference>
<dbReference type="InterPro" id="IPR051543">
    <property type="entry name" value="Serine_Peptidase_S9A"/>
</dbReference>
<dbReference type="Proteomes" id="UP000011723">
    <property type="component" value="Chromosome"/>
</dbReference>
<evidence type="ECO:0000256" key="5">
    <source>
        <dbReference type="SAM" id="MobiDB-lite"/>
    </source>
</evidence>
<dbReference type="STRING" id="1121362.A605_11935"/>
<dbReference type="Pfam" id="PF02897">
    <property type="entry name" value="Peptidase_S9_N"/>
    <property type="match status" value="1"/>
</dbReference>
<sequence length="714" mass="79940">MVNSPAHSPVNPPAAPRHPVTRSFHGHDFVDEYEWLRDKTAQETLDYLNAENDHTKARTEHLEQLAENIYSEIKSRVKQTDMSIPVRSGDHWYYGRTEEGKDYGYSCRIPVAEADDPWVPPVIPDDGPVEGEQILLDLNAMAEGHEFFSLGASSVTLSGRYLAYSVDTEGDERFDLHVKDLETGELLADRIEGVFYGATWAGEEYLFYQRVDDAWRPDTVWRHRIGTPVDEDVCVFREEDERYFTGIGSTRSERYLFIESASKITSETRVLDLDNPTGEFEVLWEREPGVEYTVDHAVIDGEDRWVVTHNATGPNFAVGECAALRGDALPGLRELTELITHRDDVRIEGVDTYQHQIIAAYRRGAIGRLAVMVLPESGYGEFTELDFDEELYTAGALGNPEWDAPVIRISYGSFTTPARLYDYRVATGEYTLLKEQEVLGGYHREDYTAYRLWTTAADGERIPVSVVHRADLDVDKPQPTLLYGYGSYESSIDPGFSIARLSLMDRGMIFAVAHVRGGGEMGRAWYDNGKQLSKKNTFTDFIDVADDLIARGVTEPSRLVAEGGSAGGMLMGAVANLAGDRFAGIQAVVPFVDPLTSMLMPELPLTVTEWDEWGDPFHDPEVYDYMASYAPYENVEAKDYPDILAVTSLNDTRVLYVEPAKWIARLRATATGGEFLLKTEMSAGHGGVSGRYSKWRQTAFEYAWTANKAAGVAE</sequence>
<dbReference type="KEGG" id="chn:A605_11935"/>
<accession>M1NPR9</accession>
<evidence type="ECO:0000313" key="9">
    <source>
        <dbReference type="Proteomes" id="UP000011723"/>
    </source>
</evidence>
<feature type="domain" description="Peptidase S9A N-terminal" evidence="7">
    <location>
        <begin position="13"/>
        <end position="436"/>
    </location>
</feature>
<keyword evidence="2 8" id="KW-0645">Protease</keyword>
<evidence type="ECO:0000256" key="3">
    <source>
        <dbReference type="ARBA" id="ARBA00022801"/>
    </source>
</evidence>
<dbReference type="HOGENOM" id="CLU_011290_0_1_11"/>
<keyword evidence="4" id="KW-0720">Serine protease</keyword>
<dbReference type="InterPro" id="IPR023302">
    <property type="entry name" value="Pept_S9A_N"/>
</dbReference>
<name>M1NPR9_9CORY</name>
<dbReference type="InterPro" id="IPR001375">
    <property type="entry name" value="Peptidase_S9_cat"/>
</dbReference>
<dbReference type="SUPFAM" id="SSF53474">
    <property type="entry name" value="alpha/beta-Hydrolases"/>
    <property type="match status" value="1"/>
</dbReference>
<feature type="domain" description="Peptidase S9 prolyl oligopeptidase catalytic" evidence="6">
    <location>
        <begin position="496"/>
        <end position="709"/>
    </location>
</feature>
<dbReference type="PANTHER" id="PTHR11757:SF19">
    <property type="entry name" value="PROLYL ENDOPEPTIDASE-LIKE"/>
    <property type="match status" value="1"/>
</dbReference>
<dbReference type="PATRIC" id="fig|1121362.3.peg.2423"/>
<evidence type="ECO:0000256" key="2">
    <source>
        <dbReference type="ARBA" id="ARBA00022670"/>
    </source>
</evidence>
<dbReference type="Gene3D" id="2.130.10.120">
    <property type="entry name" value="Prolyl oligopeptidase, N-terminal domain"/>
    <property type="match status" value="1"/>
</dbReference>
<proteinExistence type="inferred from homology"/>
<keyword evidence="9" id="KW-1185">Reference proteome</keyword>
<organism evidence="8 9">
    <name type="scientific">Corynebacterium halotolerans YIM 70093 = DSM 44683</name>
    <dbReference type="NCBI Taxonomy" id="1121362"/>
    <lineage>
        <taxon>Bacteria</taxon>
        <taxon>Bacillati</taxon>
        <taxon>Actinomycetota</taxon>
        <taxon>Actinomycetes</taxon>
        <taxon>Mycobacteriales</taxon>
        <taxon>Corynebacteriaceae</taxon>
        <taxon>Corynebacterium</taxon>
    </lineage>
</organism>
<protein>
    <submittedName>
        <fullName evidence="8">Protease II</fullName>
    </submittedName>
</protein>
<dbReference type="PANTHER" id="PTHR11757">
    <property type="entry name" value="PROTEASE FAMILY S9A OLIGOPEPTIDASE"/>
    <property type="match status" value="1"/>
</dbReference>
<dbReference type="InterPro" id="IPR002470">
    <property type="entry name" value="Peptidase_S9A"/>
</dbReference>
<dbReference type="EMBL" id="CP003697">
    <property type="protein sequence ID" value="AGF73383.1"/>
    <property type="molecule type" value="Genomic_DNA"/>
</dbReference>
<evidence type="ECO:0000259" key="7">
    <source>
        <dbReference type="Pfam" id="PF02897"/>
    </source>
</evidence>
<keyword evidence="3" id="KW-0378">Hydrolase</keyword>
<evidence type="ECO:0000256" key="1">
    <source>
        <dbReference type="ARBA" id="ARBA00005228"/>
    </source>
</evidence>
<gene>
    <name evidence="8" type="ORF">A605_11935</name>
</gene>
<dbReference type="eggNOG" id="COG1770">
    <property type="taxonomic scope" value="Bacteria"/>
</dbReference>
<dbReference type="Gene3D" id="3.40.50.1820">
    <property type="entry name" value="alpha/beta hydrolase"/>
    <property type="match status" value="1"/>
</dbReference>
<dbReference type="RefSeq" id="WP_015401798.1">
    <property type="nucleotide sequence ID" value="NC_020302.1"/>
</dbReference>